<evidence type="ECO:0000313" key="1">
    <source>
        <dbReference type="EMBL" id="GAA1721427.1"/>
    </source>
</evidence>
<accession>A0ABN2JAR8</accession>
<dbReference type="Proteomes" id="UP001501138">
    <property type="component" value="Unassembled WGS sequence"/>
</dbReference>
<dbReference type="InterPro" id="IPR029058">
    <property type="entry name" value="AB_hydrolase_fold"/>
</dbReference>
<protein>
    <submittedName>
        <fullName evidence="1">Uncharacterized protein</fullName>
    </submittedName>
</protein>
<sequence>MTRLVLLHGRDLDGHDPESIEQDWLGALNAGLAASGSTLRLGDDDADYVYYGDTLAHLLEGGDGATPPVVAEVQIEGARATPSADAVAHDLAEWPAGAQRFAFEVARDVLAGAGVRPPAPPEARAEGVLDPLFEALAAAVALLDRIPGVSAAVVLLIARDVWTYLHDDDVRAAVDEAVAEALPDGPSVVVAHSLGSLIAWSTLTGARAGSAGDGGPAREVPLLLTMGCPLPVRAVREALQERGPLVFPPGVRRWVNVRDRLDLVAVHDITPETFPLPAGSPDVVNLVVDNRAPGNHAAVAVLEDGSYTGYLATAPVAAAVEAGLGGTAYESHDAPT</sequence>
<dbReference type="SUPFAM" id="SSF53474">
    <property type="entry name" value="alpha/beta-Hydrolases"/>
    <property type="match status" value="1"/>
</dbReference>
<dbReference type="EMBL" id="BAAAPM010000003">
    <property type="protein sequence ID" value="GAA1721427.1"/>
    <property type="molecule type" value="Genomic_DNA"/>
</dbReference>
<evidence type="ECO:0000313" key="2">
    <source>
        <dbReference type="Proteomes" id="UP001501138"/>
    </source>
</evidence>
<comment type="caution">
    <text evidence="1">The sequence shown here is derived from an EMBL/GenBank/DDBJ whole genome shotgun (WGS) entry which is preliminary data.</text>
</comment>
<organism evidence="1 2">
    <name type="scientific">Isoptericola hypogeus</name>
    <dbReference type="NCBI Taxonomy" id="300179"/>
    <lineage>
        <taxon>Bacteria</taxon>
        <taxon>Bacillati</taxon>
        <taxon>Actinomycetota</taxon>
        <taxon>Actinomycetes</taxon>
        <taxon>Micrococcales</taxon>
        <taxon>Promicromonosporaceae</taxon>
        <taxon>Isoptericola</taxon>
    </lineage>
</organism>
<name>A0ABN2JAR8_9MICO</name>
<reference evidence="1 2" key="1">
    <citation type="journal article" date="2019" name="Int. J. Syst. Evol. Microbiol.">
        <title>The Global Catalogue of Microorganisms (GCM) 10K type strain sequencing project: providing services to taxonomists for standard genome sequencing and annotation.</title>
        <authorList>
            <consortium name="The Broad Institute Genomics Platform"/>
            <consortium name="The Broad Institute Genome Sequencing Center for Infectious Disease"/>
            <person name="Wu L."/>
            <person name="Ma J."/>
        </authorList>
    </citation>
    <scope>NUCLEOTIDE SEQUENCE [LARGE SCALE GENOMIC DNA]</scope>
    <source>
        <strain evidence="1 2">JCM 15589</strain>
    </source>
</reference>
<keyword evidence="2" id="KW-1185">Reference proteome</keyword>
<gene>
    <name evidence="1" type="ORF">GCM10009809_16360</name>
</gene>
<dbReference type="RefSeq" id="WP_344247453.1">
    <property type="nucleotide sequence ID" value="NZ_BAAAPM010000003.1"/>
</dbReference>
<proteinExistence type="predicted"/>